<organism evidence="3 4">
    <name type="scientific">Lacticaseibacillus rhamnosus</name>
    <name type="common">Lactobacillus rhamnosus</name>
    <dbReference type="NCBI Taxonomy" id="47715"/>
    <lineage>
        <taxon>Bacteria</taxon>
        <taxon>Bacillati</taxon>
        <taxon>Bacillota</taxon>
        <taxon>Bacilli</taxon>
        <taxon>Lactobacillales</taxon>
        <taxon>Lactobacillaceae</taxon>
        <taxon>Lacticaseibacillus</taxon>
    </lineage>
</organism>
<proteinExistence type="predicted"/>
<accession>A0AAP8LWY4</accession>
<sequence>MVYRLQKPIQLSFESFNTGLGTPISPNNDWVQLANQIPWLKLEEAYRLVFSSKAGRAGKPFRELYGALLIKQKARLSDRELLDAIRDTPAFQYFMGFPDYQAKRPFTHVTLVHFCERIAPIFELIRNIMLDSFRGDIQQALPDKALLITDATAVPVHIKYPQDAHLLNEARLNLEGDIKQLAKQLHQAPPRTYKRIAHQEWTAYSRKPRRWAKTTRKQIKKQLQYVRRDLRYVDERLAQGGKLTKRQQERLATIRKVYEQQTFMYVHHTHQVDNRIVSLSGPFIRPIKRGKAKAPVEFGPKINCSIMDGIVDIEHYSYQAFNESADLKATLDHYQDVHGYYPDIALADTLYRAKENIAWCKKHHIALNGPRLGRNPKHVDPQKCHDDKRSENRRRAIERELAFIKAKKIASDANICETISSNITLNGYRIIIRKLFKATIDYNVCKGLSINALLSSRKC</sequence>
<evidence type="ECO:0000313" key="3">
    <source>
        <dbReference type="EMBL" id="PLA58533.1"/>
    </source>
</evidence>
<dbReference type="InterPro" id="IPR047710">
    <property type="entry name" value="Transpos_IS5-like"/>
</dbReference>
<dbReference type="AlphaFoldDB" id="A0AAP8LWY4"/>
<dbReference type="EMBL" id="PKJX01000001">
    <property type="protein sequence ID" value="PLA58533.1"/>
    <property type="molecule type" value="Genomic_DNA"/>
</dbReference>
<feature type="domain" description="Transposase DDE" evidence="2">
    <location>
        <begin position="346"/>
        <end position="406"/>
    </location>
</feature>
<name>A0AAP8LWY4_LACRH</name>
<comment type="caution">
    <text evidence="3">The sequence shown here is derived from an EMBL/GenBank/DDBJ whole genome shotgun (WGS) entry which is preliminary data.</text>
</comment>
<dbReference type="Pfam" id="PF05598">
    <property type="entry name" value="DUF772"/>
    <property type="match status" value="1"/>
</dbReference>
<evidence type="ECO:0000313" key="4">
    <source>
        <dbReference type="Proteomes" id="UP000234212"/>
    </source>
</evidence>
<dbReference type="Pfam" id="PF13586">
    <property type="entry name" value="DDE_Tnp_1_2"/>
    <property type="match status" value="1"/>
</dbReference>
<reference evidence="3 4" key="1">
    <citation type="submission" date="2017-12" db="EMBL/GenBank/DDBJ databases">
        <title>Phylogenetic diversity of female urinary microbiome.</title>
        <authorList>
            <person name="Thomas-White K."/>
            <person name="Wolfe A.J."/>
        </authorList>
    </citation>
    <scope>NUCLEOTIDE SEQUENCE [LARGE SCALE GENOMIC DNA]</scope>
    <source>
        <strain evidence="3 4">UMB0004</strain>
    </source>
</reference>
<dbReference type="PANTHER" id="PTHR33803:SF3">
    <property type="entry name" value="BLL1974 PROTEIN"/>
    <property type="match status" value="1"/>
</dbReference>
<dbReference type="PANTHER" id="PTHR33803">
    <property type="entry name" value="IS1478 TRANSPOSASE"/>
    <property type="match status" value="1"/>
</dbReference>
<evidence type="ECO:0000259" key="2">
    <source>
        <dbReference type="Pfam" id="PF13586"/>
    </source>
</evidence>
<dbReference type="Proteomes" id="UP000234212">
    <property type="component" value="Unassembled WGS sequence"/>
</dbReference>
<feature type="domain" description="Transposase InsH N-terminal" evidence="1">
    <location>
        <begin position="24"/>
        <end position="117"/>
    </location>
</feature>
<gene>
    <name evidence="3" type="ORF">CYJ91_03065</name>
</gene>
<evidence type="ECO:0000259" key="1">
    <source>
        <dbReference type="Pfam" id="PF05598"/>
    </source>
</evidence>
<dbReference type="RefSeq" id="WP_053089661.1">
    <property type="nucleotide sequence ID" value="NZ_CP017063.1"/>
</dbReference>
<protein>
    <submittedName>
        <fullName evidence="3">IS5 family transposase</fullName>
    </submittedName>
</protein>
<dbReference type="NCBIfam" id="NF033578">
    <property type="entry name" value="transpos_IS5_1"/>
    <property type="match status" value="1"/>
</dbReference>
<dbReference type="InterPro" id="IPR008490">
    <property type="entry name" value="Transposase_InsH_N"/>
</dbReference>
<dbReference type="GeneID" id="69831735"/>
<dbReference type="InterPro" id="IPR025668">
    <property type="entry name" value="Tnp_DDE_dom"/>
</dbReference>